<sequence>MEVHTFRRNFLRHQPQRVCSPHRARKQALWLKPFGRRCTLLHELHDFGSGNRSTGLAQLPHDERERKFAGRLVRHADDGRILDGRVRQQHGLDLGRRHLVALVLDQLLQPVDDVKLTVRVVVPNVAGVQPAVRVDRVACGRRVTDVTAHDLRPAEAQLAALVRPERPTRRRIDHLHLRADLHPAYAARLVAVTVLEEGRERQLTHAVTLADVAHLRQPAPQQLLRLPCERSRTADDRVDAAEIVAVDERVLREKQHDRRHRQERVATVRLDAAEIEEVLELRQRYHALLDAKHVQEAQATERVKPGQHTQQHQRAFQFRQRRRLAAGRARSSRDTYSVRAALAITFACVSCTPFGSPVVPDEHMISATCSCTFVGWMASVSGFTNETGARNCSSSVGPPSNGFSSPNSTNRSMKRHWPAAATTRSAAKPEKNTTRGLDRLNACTNSPGSKEEEAKILRFGGSEVDRCDGGPEQERSDQHHRKLEPILRHEPDDIAAPDASLLAETLGKTGALLQELHPHVGGDAAHGAKLLRVRDDRGPVRVAVVERTLGGLRLQVLDLLPERLLLQLLVLLRLQELVVVGPTGRAAVAEQLRDQRLVLQRVLRVEEALDLALGGDAGT</sequence>
<dbReference type="AlphaFoldDB" id="A0A182Q3C3"/>
<feature type="compositionally biased region" description="Low complexity" evidence="1">
    <location>
        <begin position="393"/>
        <end position="408"/>
    </location>
</feature>
<evidence type="ECO:0000313" key="3">
    <source>
        <dbReference type="Proteomes" id="UP000075886"/>
    </source>
</evidence>
<dbReference type="EMBL" id="AXCN02001407">
    <property type="status" value="NOT_ANNOTATED_CDS"/>
    <property type="molecule type" value="Genomic_DNA"/>
</dbReference>
<name>A0A182Q3C3_9DIPT</name>
<reference evidence="3" key="1">
    <citation type="submission" date="2014-01" db="EMBL/GenBank/DDBJ databases">
        <title>The Genome Sequence of Anopheles farauti FAR1 (V2).</title>
        <authorList>
            <consortium name="The Broad Institute Genomics Platform"/>
            <person name="Neafsey D.E."/>
            <person name="Besansky N."/>
            <person name="Howell P."/>
            <person name="Walton C."/>
            <person name="Young S.K."/>
            <person name="Zeng Q."/>
            <person name="Gargeya S."/>
            <person name="Fitzgerald M."/>
            <person name="Haas B."/>
            <person name="Abouelleil A."/>
            <person name="Allen A.W."/>
            <person name="Alvarado L."/>
            <person name="Arachchi H.M."/>
            <person name="Berlin A.M."/>
            <person name="Chapman S.B."/>
            <person name="Gainer-Dewar J."/>
            <person name="Goldberg J."/>
            <person name="Griggs A."/>
            <person name="Gujja S."/>
            <person name="Hansen M."/>
            <person name="Howarth C."/>
            <person name="Imamovic A."/>
            <person name="Ireland A."/>
            <person name="Larimer J."/>
            <person name="McCowan C."/>
            <person name="Murphy C."/>
            <person name="Pearson M."/>
            <person name="Poon T.W."/>
            <person name="Priest M."/>
            <person name="Roberts A."/>
            <person name="Saif S."/>
            <person name="Shea T."/>
            <person name="Sisk P."/>
            <person name="Sykes S."/>
            <person name="Wortman J."/>
            <person name="Nusbaum C."/>
            <person name="Birren B."/>
        </authorList>
    </citation>
    <scope>NUCLEOTIDE SEQUENCE [LARGE SCALE GENOMIC DNA]</scope>
    <source>
        <strain evidence="3">FAR1</strain>
    </source>
</reference>
<accession>A0A182Q3C3</accession>
<feature type="compositionally biased region" description="Basic and acidic residues" evidence="1">
    <location>
        <begin position="427"/>
        <end position="438"/>
    </location>
</feature>
<evidence type="ECO:0000313" key="2">
    <source>
        <dbReference type="EnsemblMetazoa" id="AFAF002265-PA"/>
    </source>
</evidence>
<organism evidence="2 3">
    <name type="scientific">Anopheles farauti</name>
    <dbReference type="NCBI Taxonomy" id="69004"/>
    <lineage>
        <taxon>Eukaryota</taxon>
        <taxon>Metazoa</taxon>
        <taxon>Ecdysozoa</taxon>
        <taxon>Arthropoda</taxon>
        <taxon>Hexapoda</taxon>
        <taxon>Insecta</taxon>
        <taxon>Pterygota</taxon>
        <taxon>Neoptera</taxon>
        <taxon>Endopterygota</taxon>
        <taxon>Diptera</taxon>
        <taxon>Nematocera</taxon>
        <taxon>Culicoidea</taxon>
        <taxon>Culicidae</taxon>
        <taxon>Anophelinae</taxon>
        <taxon>Anopheles</taxon>
    </lineage>
</organism>
<keyword evidence="3" id="KW-1185">Reference proteome</keyword>
<evidence type="ECO:0000256" key="1">
    <source>
        <dbReference type="SAM" id="MobiDB-lite"/>
    </source>
</evidence>
<feature type="region of interest" description="Disordered" evidence="1">
    <location>
        <begin position="388"/>
        <end position="452"/>
    </location>
</feature>
<dbReference type="EnsemblMetazoa" id="AFAF002265-RA">
    <property type="protein sequence ID" value="AFAF002265-PA"/>
    <property type="gene ID" value="AFAF002265"/>
</dbReference>
<dbReference type="VEuPathDB" id="VectorBase:AFAF002265"/>
<reference evidence="2" key="2">
    <citation type="submission" date="2020-05" db="UniProtKB">
        <authorList>
            <consortium name="EnsemblMetazoa"/>
        </authorList>
    </citation>
    <scope>IDENTIFICATION</scope>
    <source>
        <strain evidence="2">FAR1</strain>
    </source>
</reference>
<proteinExistence type="predicted"/>
<dbReference type="Proteomes" id="UP000075886">
    <property type="component" value="Unassembled WGS sequence"/>
</dbReference>
<protein>
    <submittedName>
        <fullName evidence="2">Uncharacterized protein</fullName>
    </submittedName>
</protein>